<organism evidence="2 3">
    <name type="scientific">Catellatospora methionotrophica</name>
    <dbReference type="NCBI Taxonomy" id="121620"/>
    <lineage>
        <taxon>Bacteria</taxon>
        <taxon>Bacillati</taxon>
        <taxon>Actinomycetota</taxon>
        <taxon>Actinomycetes</taxon>
        <taxon>Micromonosporales</taxon>
        <taxon>Micromonosporaceae</taxon>
        <taxon>Catellatospora</taxon>
    </lineage>
</organism>
<feature type="region of interest" description="Disordered" evidence="1">
    <location>
        <begin position="174"/>
        <end position="208"/>
    </location>
</feature>
<dbReference type="AlphaFoldDB" id="A0A8J3PI03"/>
<keyword evidence="3" id="KW-1185">Reference proteome</keyword>
<sequence>MVAEAQRTRPRWLRQIPDAGRVAHLHTFWTKTGWRDALSDSRSQHDYVTAQREVTDYLVGRQREQRSRLLKSDFSVRPLTAIILRPDENPVPHPLLPGWSGEQVEAWRANLRCYYWHQLVTVAGRSVVTSEDTTAADWVVHRRPRPAARDAEHVCRGRASPPLRWRLGTDISVHRRSDDPQLHHPIGTGRRCHGIPAPDDQGTAGRGS</sequence>
<dbReference type="EMBL" id="BONJ01000030">
    <property type="protein sequence ID" value="GIG17224.1"/>
    <property type="molecule type" value="Genomic_DNA"/>
</dbReference>
<evidence type="ECO:0000256" key="1">
    <source>
        <dbReference type="SAM" id="MobiDB-lite"/>
    </source>
</evidence>
<proteinExistence type="predicted"/>
<reference evidence="2" key="1">
    <citation type="submission" date="2021-01" db="EMBL/GenBank/DDBJ databases">
        <title>Whole genome shotgun sequence of Catellatospora methionotrophica NBRC 14553.</title>
        <authorList>
            <person name="Komaki H."/>
            <person name="Tamura T."/>
        </authorList>
    </citation>
    <scope>NUCLEOTIDE SEQUENCE</scope>
    <source>
        <strain evidence="2">NBRC 14553</strain>
    </source>
</reference>
<accession>A0A8J3PI03</accession>
<protein>
    <submittedName>
        <fullName evidence="2">Uncharacterized protein</fullName>
    </submittedName>
</protein>
<name>A0A8J3PI03_9ACTN</name>
<dbReference type="Proteomes" id="UP000660339">
    <property type="component" value="Unassembled WGS sequence"/>
</dbReference>
<evidence type="ECO:0000313" key="2">
    <source>
        <dbReference type="EMBL" id="GIG17224.1"/>
    </source>
</evidence>
<gene>
    <name evidence="2" type="ORF">Cme02nite_55560</name>
</gene>
<dbReference type="RefSeq" id="WP_166380913.1">
    <property type="nucleotide sequence ID" value="NZ_BAAATT010000030.1"/>
</dbReference>
<comment type="caution">
    <text evidence="2">The sequence shown here is derived from an EMBL/GenBank/DDBJ whole genome shotgun (WGS) entry which is preliminary data.</text>
</comment>
<evidence type="ECO:0000313" key="3">
    <source>
        <dbReference type="Proteomes" id="UP000660339"/>
    </source>
</evidence>